<dbReference type="Gene3D" id="1.10.10.60">
    <property type="entry name" value="Homeodomain-like"/>
    <property type="match status" value="1"/>
</dbReference>
<sequence length="359" mass="39209">MVGNALLMERAPVYGADLVGQGYDPDIEWSFLDAMPMLPDIRLLILPLPDFALLPFGAFLDKLRFSADDEDYSQQRYCSWTVAGLTLDPVPSSSGAVVQVEAVAGQLELASFDYLVVFGGRNALATAALAPRYRALLRQAGKAGVKLVAVDNGAFLLAACGLLQGHKVVVHWRHEAEFRAAFPHLQVLSEQLYCIDGSRITCAGGTAAIDLAVALLSRACGRARALKGLADMLVDETRDSRHALRSLELGAGQGRQVQRAQALMRHHLGTPLTAEQLAAELGISRRQLDRQFHASHGMSAKAWWLEMRLQQARWRLLNSSHSLAQIADEVGLGDASYLGKCVRRRFGCTALELRCHVEN</sequence>
<dbReference type="InterPro" id="IPR029062">
    <property type="entry name" value="Class_I_gatase-like"/>
</dbReference>
<evidence type="ECO:0000256" key="3">
    <source>
        <dbReference type="ARBA" id="ARBA00023163"/>
    </source>
</evidence>
<evidence type="ECO:0000256" key="2">
    <source>
        <dbReference type="ARBA" id="ARBA00023125"/>
    </source>
</evidence>
<dbReference type="Pfam" id="PF01965">
    <property type="entry name" value="DJ-1_PfpI"/>
    <property type="match status" value="1"/>
</dbReference>
<dbReference type="InterPro" id="IPR002818">
    <property type="entry name" value="DJ-1/PfpI"/>
</dbReference>
<evidence type="ECO:0000313" key="6">
    <source>
        <dbReference type="Proteomes" id="UP000018511"/>
    </source>
</evidence>
<dbReference type="CDD" id="cd03136">
    <property type="entry name" value="GATase1_AraC_ArgR_like"/>
    <property type="match status" value="1"/>
</dbReference>
<dbReference type="InterPro" id="IPR052158">
    <property type="entry name" value="INH-QAR"/>
</dbReference>
<dbReference type="PANTHER" id="PTHR43130">
    <property type="entry name" value="ARAC-FAMILY TRANSCRIPTIONAL REGULATOR"/>
    <property type="match status" value="1"/>
</dbReference>
<dbReference type="GO" id="GO:0043565">
    <property type="term" value="F:sequence-specific DNA binding"/>
    <property type="evidence" value="ECO:0007669"/>
    <property type="project" value="InterPro"/>
</dbReference>
<dbReference type="PANTHER" id="PTHR43130:SF3">
    <property type="entry name" value="HTH-TYPE TRANSCRIPTIONAL REGULATOR RV1931C"/>
    <property type="match status" value="1"/>
</dbReference>
<organism evidence="5 6">
    <name type="scientific">Pseudomonas taiwanensis SJ9</name>
    <dbReference type="NCBI Taxonomy" id="1388762"/>
    <lineage>
        <taxon>Bacteria</taxon>
        <taxon>Pseudomonadati</taxon>
        <taxon>Pseudomonadota</taxon>
        <taxon>Gammaproteobacteria</taxon>
        <taxon>Pseudomonadales</taxon>
        <taxon>Pseudomonadaceae</taxon>
        <taxon>Pseudomonas</taxon>
    </lineage>
</organism>
<dbReference type="AlphaFoldDB" id="V7DGI5"/>
<keyword evidence="3" id="KW-0804">Transcription</keyword>
<dbReference type="EMBL" id="AXUP01000058">
    <property type="protein sequence ID" value="ESW40486.1"/>
    <property type="molecule type" value="Genomic_DNA"/>
</dbReference>
<reference evidence="5 6" key="1">
    <citation type="submission" date="2013-10" db="EMBL/GenBank/DDBJ databases">
        <title>Whole Genome Shotgun Sequence of Pseudomonas taiwanensis SJ9.</title>
        <authorList>
            <person name="Hong S.-J."/>
            <person name="Shin J.-H."/>
        </authorList>
    </citation>
    <scope>NUCLEOTIDE SEQUENCE [LARGE SCALE GENOMIC DNA]</scope>
    <source>
        <strain evidence="5 6">SJ9</strain>
    </source>
</reference>
<dbReference type="SUPFAM" id="SSF52317">
    <property type="entry name" value="Class I glutamine amidotransferase-like"/>
    <property type="match status" value="1"/>
</dbReference>
<gene>
    <name evidence="5" type="ORF">O164_05955</name>
</gene>
<keyword evidence="1" id="KW-0805">Transcription regulation</keyword>
<dbReference type="InterPro" id="IPR009057">
    <property type="entry name" value="Homeodomain-like_sf"/>
</dbReference>
<keyword evidence="2" id="KW-0238">DNA-binding</keyword>
<evidence type="ECO:0000256" key="1">
    <source>
        <dbReference type="ARBA" id="ARBA00023015"/>
    </source>
</evidence>
<dbReference type="PROSITE" id="PS00041">
    <property type="entry name" value="HTH_ARAC_FAMILY_1"/>
    <property type="match status" value="1"/>
</dbReference>
<feature type="domain" description="HTH araC/xylS-type" evidence="4">
    <location>
        <begin position="258"/>
        <end position="356"/>
    </location>
</feature>
<protein>
    <submittedName>
        <fullName evidence="5">AraC family transcriptional regulator</fullName>
    </submittedName>
</protein>
<dbReference type="InterPro" id="IPR018062">
    <property type="entry name" value="HTH_AraC-typ_CS"/>
</dbReference>
<accession>V7DGI5</accession>
<dbReference type="GO" id="GO:0009893">
    <property type="term" value="P:positive regulation of metabolic process"/>
    <property type="evidence" value="ECO:0007669"/>
    <property type="project" value="UniProtKB-ARBA"/>
</dbReference>
<proteinExistence type="predicted"/>
<dbReference type="Gene3D" id="3.40.50.880">
    <property type="match status" value="1"/>
</dbReference>
<evidence type="ECO:0000259" key="4">
    <source>
        <dbReference type="PROSITE" id="PS01124"/>
    </source>
</evidence>
<evidence type="ECO:0000313" key="5">
    <source>
        <dbReference type="EMBL" id="ESW40486.1"/>
    </source>
</evidence>
<dbReference type="GO" id="GO:0003700">
    <property type="term" value="F:DNA-binding transcription factor activity"/>
    <property type="evidence" value="ECO:0007669"/>
    <property type="project" value="InterPro"/>
</dbReference>
<dbReference type="SUPFAM" id="SSF46689">
    <property type="entry name" value="Homeodomain-like"/>
    <property type="match status" value="2"/>
</dbReference>
<dbReference type="InterPro" id="IPR018060">
    <property type="entry name" value="HTH_AraC"/>
</dbReference>
<dbReference type="PATRIC" id="fig|1388762.3.peg.1202"/>
<dbReference type="Pfam" id="PF12833">
    <property type="entry name" value="HTH_18"/>
    <property type="match status" value="1"/>
</dbReference>
<dbReference type="Proteomes" id="UP000018511">
    <property type="component" value="Unassembled WGS sequence"/>
</dbReference>
<name>V7DGI5_9PSED</name>
<comment type="caution">
    <text evidence="5">The sequence shown here is derived from an EMBL/GenBank/DDBJ whole genome shotgun (WGS) entry which is preliminary data.</text>
</comment>
<dbReference type="PROSITE" id="PS01124">
    <property type="entry name" value="HTH_ARAC_FAMILY_2"/>
    <property type="match status" value="1"/>
</dbReference>
<dbReference type="SMART" id="SM00342">
    <property type="entry name" value="HTH_ARAC"/>
    <property type="match status" value="1"/>
</dbReference>